<dbReference type="InterPro" id="IPR011059">
    <property type="entry name" value="Metal-dep_hydrolase_composite"/>
</dbReference>
<dbReference type="PANTHER" id="PTHR43135">
    <property type="entry name" value="ALPHA-D-RIBOSE 1-METHYLPHOSPHONATE 5-TRIPHOSPHATE DIPHOSPHATASE"/>
    <property type="match status" value="1"/>
</dbReference>
<comment type="caution">
    <text evidence="2">The sequence shown here is derived from an EMBL/GenBank/DDBJ whole genome shotgun (WGS) entry which is preliminary data.</text>
</comment>
<dbReference type="RefSeq" id="WP_184821295.1">
    <property type="nucleotide sequence ID" value="NZ_JACHMM010000001.1"/>
</dbReference>
<dbReference type="PANTHER" id="PTHR43135:SF3">
    <property type="entry name" value="ALPHA-D-RIBOSE 1-METHYLPHOSPHONATE 5-TRIPHOSPHATE DIPHOSPHATASE"/>
    <property type="match status" value="1"/>
</dbReference>
<dbReference type="InterPro" id="IPR006680">
    <property type="entry name" value="Amidohydro-rel"/>
</dbReference>
<reference evidence="2 3" key="1">
    <citation type="submission" date="2020-08" db="EMBL/GenBank/DDBJ databases">
        <title>Sequencing the genomes of 1000 actinobacteria strains.</title>
        <authorList>
            <person name="Klenk H.-P."/>
        </authorList>
    </citation>
    <scope>NUCLEOTIDE SEQUENCE [LARGE SCALE GENOMIC DNA]</scope>
    <source>
        <strain evidence="2 3">DSM 102122</strain>
    </source>
</reference>
<evidence type="ECO:0000313" key="3">
    <source>
        <dbReference type="Proteomes" id="UP000542813"/>
    </source>
</evidence>
<proteinExistence type="predicted"/>
<dbReference type="EMBL" id="JACHMM010000001">
    <property type="protein sequence ID" value="MBB5787317.1"/>
    <property type="molecule type" value="Genomic_DNA"/>
</dbReference>
<feature type="domain" description="Amidohydrolase-related" evidence="1">
    <location>
        <begin position="58"/>
        <end position="403"/>
    </location>
</feature>
<dbReference type="SUPFAM" id="SSF51338">
    <property type="entry name" value="Composite domain of metallo-dependent hydrolases"/>
    <property type="match status" value="1"/>
</dbReference>
<dbReference type="InterPro" id="IPR051781">
    <property type="entry name" value="Metallo-dep_Hydrolase"/>
</dbReference>
<evidence type="ECO:0000313" key="2">
    <source>
        <dbReference type="EMBL" id="MBB5787317.1"/>
    </source>
</evidence>
<evidence type="ECO:0000259" key="1">
    <source>
        <dbReference type="Pfam" id="PF01979"/>
    </source>
</evidence>
<protein>
    <submittedName>
        <fullName evidence="2">Imidazolonepropionase-like amidohydrolase</fullName>
    </submittedName>
</protein>
<organism evidence="2 3">
    <name type="scientific">Jiangella mangrovi</name>
    <dbReference type="NCBI Taxonomy" id="1524084"/>
    <lineage>
        <taxon>Bacteria</taxon>
        <taxon>Bacillati</taxon>
        <taxon>Actinomycetota</taxon>
        <taxon>Actinomycetes</taxon>
        <taxon>Jiangellales</taxon>
        <taxon>Jiangellaceae</taxon>
        <taxon>Jiangella</taxon>
    </lineage>
</organism>
<dbReference type="Gene3D" id="2.30.40.10">
    <property type="entry name" value="Urease, subunit C, domain 1"/>
    <property type="match status" value="1"/>
</dbReference>
<sequence>MGQQPASLTITNARIFDGSSAELTEGDLHIVDGVIVDPETHAAADRTADAVVDAKGGTVVPGLIDAHCHAYGVGLDMVGIESSPLSYVALKAAQRLNNALRRGFTTVRDVAGGDPGLACAIDEGLTAAPRYFYTGPALSQTGGHGDPRPGDHDLCVGHTHMTEVVDGVDAVRTAVRERFRRGAHAIKIMTSGGVVSLTDPIRRPQYSPEEVRAITDEAARRGSYVAAHAYSPEAIEHSVTNGVRSIEHGNLLDEATAQLMADHDAFLVPTLAAYDALDRRGDALGLNPVSQAKNREVLDSGKHAIELAKSAGVRVGFGSDLMGDLEDDQLVGLRLQVEVLGVLDALRSATSVNALLLGRDDLGRIGAGAAGDVVLYDGDPFSDPSLLWGAADRRTVVRAGAVV</sequence>
<dbReference type="Proteomes" id="UP000542813">
    <property type="component" value="Unassembled WGS sequence"/>
</dbReference>
<name>A0A7W9LKQ5_9ACTN</name>
<accession>A0A7W9LKQ5</accession>
<dbReference type="AlphaFoldDB" id="A0A7W9LKQ5"/>
<dbReference type="CDD" id="cd01299">
    <property type="entry name" value="Met_dep_hydrolase_A"/>
    <property type="match status" value="1"/>
</dbReference>
<gene>
    <name evidence="2" type="ORF">HD601_001892</name>
</gene>
<dbReference type="Pfam" id="PF01979">
    <property type="entry name" value="Amidohydro_1"/>
    <property type="match status" value="1"/>
</dbReference>
<keyword evidence="3" id="KW-1185">Reference proteome</keyword>
<dbReference type="SUPFAM" id="SSF51556">
    <property type="entry name" value="Metallo-dependent hydrolases"/>
    <property type="match status" value="1"/>
</dbReference>
<dbReference type="GO" id="GO:0016810">
    <property type="term" value="F:hydrolase activity, acting on carbon-nitrogen (but not peptide) bonds"/>
    <property type="evidence" value="ECO:0007669"/>
    <property type="project" value="InterPro"/>
</dbReference>
<dbReference type="InterPro" id="IPR032466">
    <property type="entry name" value="Metal_Hydrolase"/>
</dbReference>
<keyword evidence="2" id="KW-0378">Hydrolase</keyword>
<dbReference type="InterPro" id="IPR057744">
    <property type="entry name" value="OTAase-like"/>
</dbReference>
<dbReference type="Gene3D" id="3.20.20.140">
    <property type="entry name" value="Metal-dependent hydrolases"/>
    <property type="match status" value="1"/>
</dbReference>